<dbReference type="EMBL" id="WNKQ01000002">
    <property type="protein sequence ID" value="KAF5853266.1"/>
    <property type="molecule type" value="Genomic_DNA"/>
</dbReference>
<evidence type="ECO:0000256" key="1">
    <source>
        <dbReference type="SAM" id="MobiDB-lite"/>
    </source>
</evidence>
<name>A0A8H5ZQB9_COCSA</name>
<dbReference type="OMA" id="VCCHAIF"/>
<feature type="region of interest" description="Disordered" evidence="1">
    <location>
        <begin position="1"/>
        <end position="38"/>
    </location>
</feature>
<protein>
    <recommendedName>
        <fullName evidence="4">DUF218 domain-containing protein</fullName>
    </recommendedName>
</protein>
<dbReference type="GO" id="GO:0005737">
    <property type="term" value="C:cytoplasm"/>
    <property type="evidence" value="ECO:0007669"/>
    <property type="project" value="TreeGrafter"/>
</dbReference>
<dbReference type="PANTHER" id="PTHR28110:SF1">
    <property type="entry name" value="TRANSMEMBRANE PROTEIN"/>
    <property type="match status" value="1"/>
</dbReference>
<feature type="compositionally biased region" description="Low complexity" evidence="1">
    <location>
        <begin position="18"/>
        <end position="27"/>
    </location>
</feature>
<evidence type="ECO:0000313" key="3">
    <source>
        <dbReference type="Proteomes" id="UP000624244"/>
    </source>
</evidence>
<gene>
    <name evidence="2" type="ORF">GGP41_001802</name>
</gene>
<accession>A0A8H5ZQB9</accession>
<dbReference type="PANTHER" id="PTHR28110">
    <property type="entry name" value="TRANSMEMBRANE PROTEIN"/>
    <property type="match status" value="1"/>
</dbReference>
<comment type="caution">
    <text evidence="2">The sequence shown here is derived from an EMBL/GenBank/DDBJ whole genome shotgun (WGS) entry which is preliminary data.</text>
</comment>
<proteinExistence type="predicted"/>
<sequence>MASAAPLVDLPRSKSKSKSQLSASISSPAKTAEQVQARPTVEHGQLLPHQDQFVHPPHVIPRPSYPDVHTLVIVCCHAIFLPNADTPHLPLLSPYDESNWLLAPFQKADAAAGKPGEHETFISHIKAGIDALTVGTDANHPISTILVFSGGATKRADTLKTEARSYYHAALAAELAEGHLGGGRAYNLYKKGYILLEEEATDSFQNLLFSILRFRNATGRYPKQIRVITHAFKAKRFLELHAPTIKWPKSRIQVQGIDPIMTQDALTSTLLGEEKSGYAAWKEDPMGTGTLLGGKRQLRGWNTSTGAKHFKHLEDSVKELFQGVVSDELPWIE</sequence>
<evidence type="ECO:0008006" key="4">
    <source>
        <dbReference type="Google" id="ProtNLM"/>
    </source>
</evidence>
<reference evidence="2" key="1">
    <citation type="submission" date="2019-11" db="EMBL/GenBank/DDBJ databases">
        <title>Bipolaris sorokiniana Genome sequencing.</title>
        <authorList>
            <person name="Wang H."/>
        </authorList>
    </citation>
    <scope>NUCLEOTIDE SEQUENCE</scope>
</reference>
<dbReference type="AlphaFoldDB" id="A0A8H5ZQB9"/>
<dbReference type="InterPro" id="IPR055323">
    <property type="entry name" value="C57A10.07/YOR238W"/>
</dbReference>
<organism evidence="2 3">
    <name type="scientific">Cochliobolus sativus</name>
    <name type="common">Common root rot and spot blotch fungus</name>
    <name type="synonym">Bipolaris sorokiniana</name>
    <dbReference type="NCBI Taxonomy" id="45130"/>
    <lineage>
        <taxon>Eukaryota</taxon>
        <taxon>Fungi</taxon>
        <taxon>Dikarya</taxon>
        <taxon>Ascomycota</taxon>
        <taxon>Pezizomycotina</taxon>
        <taxon>Dothideomycetes</taxon>
        <taxon>Pleosporomycetidae</taxon>
        <taxon>Pleosporales</taxon>
        <taxon>Pleosporineae</taxon>
        <taxon>Pleosporaceae</taxon>
        <taxon>Bipolaris</taxon>
    </lineage>
</organism>
<evidence type="ECO:0000313" key="2">
    <source>
        <dbReference type="EMBL" id="KAF5853266.1"/>
    </source>
</evidence>
<dbReference type="Proteomes" id="UP000624244">
    <property type="component" value="Unassembled WGS sequence"/>
</dbReference>